<evidence type="ECO:0000313" key="2">
    <source>
        <dbReference type="Proteomes" id="UP000030671"/>
    </source>
</evidence>
<dbReference type="AlphaFoldDB" id="W4JXV2"/>
<accession>W4JXV2</accession>
<protein>
    <submittedName>
        <fullName evidence="1">Uncharacterized protein</fullName>
    </submittedName>
</protein>
<evidence type="ECO:0000313" key="1">
    <source>
        <dbReference type="EMBL" id="ETW78363.1"/>
    </source>
</evidence>
<keyword evidence="2" id="KW-1185">Reference proteome</keyword>
<gene>
    <name evidence="1" type="ORF">HETIRDRAFT_388419</name>
</gene>
<dbReference type="RefSeq" id="XP_009550340.1">
    <property type="nucleotide sequence ID" value="XM_009552045.1"/>
</dbReference>
<dbReference type="EMBL" id="KI925462">
    <property type="protein sequence ID" value="ETW78363.1"/>
    <property type="molecule type" value="Genomic_DNA"/>
</dbReference>
<sequence>MSYYSYPHEPQPRRRSYEDPMRTYVFDTIAESKAWEGRALLLCHSAHNLAILPPASTPIGFWFHRFQKDSLNARLLRSRVSITRAQQVSNALGGWLRN</sequence>
<name>W4JXV2_HETIT</name>
<dbReference type="InParanoid" id="W4JXV2"/>
<dbReference type="KEGG" id="hir:HETIRDRAFT_388419"/>
<organism evidence="1 2">
    <name type="scientific">Heterobasidion irregulare (strain TC 32-1)</name>
    <dbReference type="NCBI Taxonomy" id="747525"/>
    <lineage>
        <taxon>Eukaryota</taxon>
        <taxon>Fungi</taxon>
        <taxon>Dikarya</taxon>
        <taxon>Basidiomycota</taxon>
        <taxon>Agaricomycotina</taxon>
        <taxon>Agaricomycetes</taxon>
        <taxon>Russulales</taxon>
        <taxon>Bondarzewiaceae</taxon>
        <taxon>Heterobasidion</taxon>
        <taxon>Heterobasidion annosum species complex</taxon>
    </lineage>
</organism>
<dbReference type="HOGENOM" id="CLU_2333862_0_0_1"/>
<proteinExistence type="predicted"/>
<dbReference type="GeneID" id="20672369"/>
<reference evidence="1 2" key="1">
    <citation type="journal article" date="2012" name="New Phytol.">
        <title>Insight into trade-off between wood decay and parasitism from the genome of a fungal forest pathogen.</title>
        <authorList>
            <person name="Olson A."/>
            <person name="Aerts A."/>
            <person name="Asiegbu F."/>
            <person name="Belbahri L."/>
            <person name="Bouzid O."/>
            <person name="Broberg A."/>
            <person name="Canback B."/>
            <person name="Coutinho P.M."/>
            <person name="Cullen D."/>
            <person name="Dalman K."/>
            <person name="Deflorio G."/>
            <person name="van Diepen L.T."/>
            <person name="Dunand C."/>
            <person name="Duplessis S."/>
            <person name="Durling M."/>
            <person name="Gonthier P."/>
            <person name="Grimwood J."/>
            <person name="Fossdal C.G."/>
            <person name="Hansson D."/>
            <person name="Henrissat B."/>
            <person name="Hietala A."/>
            <person name="Himmelstrand K."/>
            <person name="Hoffmeister D."/>
            <person name="Hogberg N."/>
            <person name="James T.Y."/>
            <person name="Karlsson M."/>
            <person name="Kohler A."/>
            <person name="Kues U."/>
            <person name="Lee Y.H."/>
            <person name="Lin Y.C."/>
            <person name="Lind M."/>
            <person name="Lindquist E."/>
            <person name="Lombard V."/>
            <person name="Lucas S."/>
            <person name="Lunden K."/>
            <person name="Morin E."/>
            <person name="Murat C."/>
            <person name="Park J."/>
            <person name="Raffaello T."/>
            <person name="Rouze P."/>
            <person name="Salamov A."/>
            <person name="Schmutz J."/>
            <person name="Solheim H."/>
            <person name="Stahlberg J."/>
            <person name="Velez H."/>
            <person name="de Vries R.P."/>
            <person name="Wiebenga A."/>
            <person name="Woodward S."/>
            <person name="Yakovlev I."/>
            <person name="Garbelotto M."/>
            <person name="Martin F."/>
            <person name="Grigoriev I.V."/>
            <person name="Stenlid J."/>
        </authorList>
    </citation>
    <scope>NUCLEOTIDE SEQUENCE [LARGE SCALE GENOMIC DNA]</scope>
    <source>
        <strain evidence="1 2">TC 32-1</strain>
    </source>
</reference>
<dbReference type="Proteomes" id="UP000030671">
    <property type="component" value="Unassembled WGS sequence"/>
</dbReference>